<evidence type="ECO:0000313" key="2">
    <source>
        <dbReference type="Proteomes" id="UP001497623"/>
    </source>
</evidence>
<keyword evidence="2" id="KW-1185">Reference proteome</keyword>
<protein>
    <submittedName>
        <fullName evidence="1">Uncharacterized protein</fullName>
    </submittedName>
</protein>
<organism evidence="1 2">
    <name type="scientific">Meganyctiphanes norvegica</name>
    <name type="common">Northern krill</name>
    <name type="synonym">Thysanopoda norvegica</name>
    <dbReference type="NCBI Taxonomy" id="48144"/>
    <lineage>
        <taxon>Eukaryota</taxon>
        <taxon>Metazoa</taxon>
        <taxon>Ecdysozoa</taxon>
        <taxon>Arthropoda</taxon>
        <taxon>Crustacea</taxon>
        <taxon>Multicrustacea</taxon>
        <taxon>Malacostraca</taxon>
        <taxon>Eumalacostraca</taxon>
        <taxon>Eucarida</taxon>
        <taxon>Euphausiacea</taxon>
        <taxon>Euphausiidae</taxon>
        <taxon>Meganyctiphanes</taxon>
    </lineage>
</organism>
<proteinExistence type="predicted"/>
<sequence>MEYLFCRLTKYFINLMSLNSIISRQLRLNQQPYNLWPDFWASNSILAGPKGQLKILWRPSAAHKSLAGPLGQINIIGRPLASNILFCFLTFEKPYVQRHIKNYAICL</sequence>
<comment type="caution">
    <text evidence="1">The sequence shown here is derived from an EMBL/GenBank/DDBJ whole genome shotgun (WGS) entry which is preliminary data.</text>
</comment>
<dbReference type="EMBL" id="CAXKWB010006219">
    <property type="protein sequence ID" value="CAL4082151.1"/>
    <property type="molecule type" value="Genomic_DNA"/>
</dbReference>
<gene>
    <name evidence="1" type="ORF">MNOR_LOCUS11710</name>
</gene>
<evidence type="ECO:0000313" key="1">
    <source>
        <dbReference type="EMBL" id="CAL4082151.1"/>
    </source>
</evidence>
<dbReference type="AlphaFoldDB" id="A0AAV2QI48"/>
<reference evidence="1 2" key="1">
    <citation type="submission" date="2024-05" db="EMBL/GenBank/DDBJ databases">
        <authorList>
            <person name="Wallberg A."/>
        </authorList>
    </citation>
    <scope>NUCLEOTIDE SEQUENCE [LARGE SCALE GENOMIC DNA]</scope>
</reference>
<dbReference type="Proteomes" id="UP001497623">
    <property type="component" value="Unassembled WGS sequence"/>
</dbReference>
<name>A0AAV2QI48_MEGNR</name>
<accession>A0AAV2QI48</accession>